<sequence>MQTLSKDSRINEMCNAMLNSGCWRLSRHSKHPILQHLTSSKFFIIPGTPSDSRAFANFRKEYNRFLRKYLIHIGWIQ</sequence>
<accession>A0A2M9A7H0</accession>
<protein>
    <submittedName>
        <fullName evidence="1">Uncharacterized protein</fullName>
    </submittedName>
</protein>
<comment type="caution">
    <text evidence="1">The sequence shown here is derived from an EMBL/GenBank/DDBJ whole genome shotgun (WGS) entry which is preliminary data.</text>
</comment>
<dbReference type="Proteomes" id="UP000231134">
    <property type="component" value="Unassembled WGS sequence"/>
</dbReference>
<organism evidence="1 2">
    <name type="scientific">Hallerella succinigenes</name>
    <dbReference type="NCBI Taxonomy" id="1896222"/>
    <lineage>
        <taxon>Bacteria</taxon>
        <taxon>Pseudomonadati</taxon>
        <taxon>Fibrobacterota</taxon>
        <taxon>Fibrobacteria</taxon>
        <taxon>Fibrobacterales</taxon>
        <taxon>Fibrobacteraceae</taxon>
        <taxon>Hallerella</taxon>
    </lineage>
</organism>
<evidence type="ECO:0000313" key="1">
    <source>
        <dbReference type="EMBL" id="PJJ41671.1"/>
    </source>
</evidence>
<proteinExistence type="predicted"/>
<evidence type="ECO:0000313" key="2">
    <source>
        <dbReference type="Proteomes" id="UP000231134"/>
    </source>
</evidence>
<name>A0A2M9A7H0_9BACT</name>
<gene>
    <name evidence="1" type="ORF">BGX16_1659</name>
</gene>
<keyword evidence="2" id="KW-1185">Reference proteome</keyword>
<reference evidence="1 2" key="1">
    <citation type="submission" date="2017-11" db="EMBL/GenBank/DDBJ databases">
        <title>Animal gut microbial communities from fecal samples from Wisconsin, USA.</title>
        <authorList>
            <person name="Neumann A."/>
        </authorList>
    </citation>
    <scope>NUCLEOTIDE SEQUENCE [LARGE SCALE GENOMIC DNA]</scope>
    <source>
        <strain evidence="1 2">UWS3</strain>
    </source>
</reference>
<dbReference type="AlphaFoldDB" id="A0A2M9A7H0"/>
<dbReference type="EMBL" id="PGEX01000001">
    <property type="protein sequence ID" value="PJJ41671.1"/>
    <property type="molecule type" value="Genomic_DNA"/>
</dbReference>